<dbReference type="SMART" id="SM00355">
    <property type="entry name" value="ZnF_C2H2"/>
    <property type="match status" value="2"/>
</dbReference>
<feature type="region of interest" description="Disordered" evidence="6">
    <location>
        <begin position="1"/>
        <end position="267"/>
    </location>
</feature>
<evidence type="ECO:0000256" key="5">
    <source>
        <dbReference type="PROSITE-ProRule" id="PRU00042"/>
    </source>
</evidence>
<feature type="domain" description="C2H2-type" evidence="7">
    <location>
        <begin position="300"/>
        <end position="329"/>
    </location>
</feature>
<comment type="caution">
    <text evidence="8">The sequence shown here is derived from an EMBL/GenBank/DDBJ whole genome shotgun (WGS) entry which is preliminary data.</text>
</comment>
<protein>
    <recommendedName>
        <fullName evidence="7">C2H2-type domain-containing protein</fullName>
    </recommendedName>
</protein>
<dbReference type="PANTHER" id="PTHR23235">
    <property type="entry name" value="KRUEPPEL-LIKE TRANSCRIPTION FACTOR"/>
    <property type="match status" value="1"/>
</dbReference>
<gene>
    <name evidence="8" type="ORF">LCOR_00758.1</name>
</gene>
<proteinExistence type="predicted"/>
<evidence type="ECO:0000259" key="7">
    <source>
        <dbReference type="PROSITE" id="PS50157"/>
    </source>
</evidence>
<dbReference type="SUPFAM" id="SSF57667">
    <property type="entry name" value="beta-beta-alpha zinc fingers"/>
    <property type="match status" value="1"/>
</dbReference>
<dbReference type="InterPro" id="IPR013087">
    <property type="entry name" value="Znf_C2H2_type"/>
</dbReference>
<name>A0A068RH77_9FUNG</name>
<dbReference type="Gene3D" id="3.30.160.60">
    <property type="entry name" value="Classic Zinc Finger"/>
    <property type="match status" value="2"/>
</dbReference>
<evidence type="ECO:0000256" key="1">
    <source>
        <dbReference type="ARBA" id="ARBA00022723"/>
    </source>
</evidence>
<evidence type="ECO:0000256" key="2">
    <source>
        <dbReference type="ARBA" id="ARBA00022737"/>
    </source>
</evidence>
<dbReference type="EMBL" id="CBTN010000002">
    <property type="protein sequence ID" value="CDH48997.1"/>
    <property type="molecule type" value="Genomic_DNA"/>
</dbReference>
<dbReference type="GO" id="GO:0000978">
    <property type="term" value="F:RNA polymerase II cis-regulatory region sequence-specific DNA binding"/>
    <property type="evidence" value="ECO:0007669"/>
    <property type="project" value="TreeGrafter"/>
</dbReference>
<dbReference type="Proteomes" id="UP000027586">
    <property type="component" value="Unassembled WGS sequence"/>
</dbReference>
<keyword evidence="9" id="KW-1185">Reference proteome</keyword>
<accession>A0A068RH77</accession>
<feature type="compositionally biased region" description="Low complexity" evidence="6">
    <location>
        <begin position="216"/>
        <end position="234"/>
    </location>
</feature>
<dbReference type="GO" id="GO:0008270">
    <property type="term" value="F:zinc ion binding"/>
    <property type="evidence" value="ECO:0007669"/>
    <property type="project" value="UniProtKB-KW"/>
</dbReference>
<feature type="compositionally biased region" description="Polar residues" evidence="6">
    <location>
        <begin position="72"/>
        <end position="84"/>
    </location>
</feature>
<dbReference type="PANTHER" id="PTHR23235:SF120">
    <property type="entry name" value="KRUPPEL-LIKE FACTOR 15"/>
    <property type="match status" value="1"/>
</dbReference>
<dbReference type="Pfam" id="PF00096">
    <property type="entry name" value="zf-C2H2"/>
    <property type="match status" value="2"/>
</dbReference>
<keyword evidence="3 5" id="KW-0863">Zinc-finger</keyword>
<dbReference type="PROSITE" id="PS00028">
    <property type="entry name" value="ZINC_FINGER_C2H2_1"/>
    <property type="match status" value="2"/>
</dbReference>
<evidence type="ECO:0000256" key="3">
    <source>
        <dbReference type="ARBA" id="ARBA00022771"/>
    </source>
</evidence>
<dbReference type="InterPro" id="IPR036236">
    <property type="entry name" value="Znf_C2H2_sf"/>
</dbReference>
<keyword evidence="1" id="KW-0479">Metal-binding</keyword>
<sequence>MSHTVDKPKLPGIQFLLNTPDGREKKAFPTGEQSSNVNRPVMGHRSTRSVSSLPSDLQKLSLYPSSKDDSAVQPSSPLPFTSNKPPSWAQPPPATQQQQQQHQPSPPAVLLPPLPTTTATPSLAHPQQPHRRNGHGRSVSEYTLPPQPPPSFPPTTGISAAGIHHHHHHHQQQPQPRPPMIPSFERHPATAAARTHRRAVSANTVDFMLRPPAPTTPSSSSSSSSSSTHNNNNTMMRAQSDSPPEQRLRSPPLQDADDQHQQLQRDASSGRYLCPYCNKGFSRPSSLRIHTYSHTGEKPYVCTEDGCGRRFSVQSNMRRHLRVHRMGRASMKPSPLRKP</sequence>
<keyword evidence="2" id="KW-0677">Repeat</keyword>
<feature type="compositionally biased region" description="Pro residues" evidence="6">
    <location>
        <begin position="104"/>
        <end position="115"/>
    </location>
</feature>
<reference evidence="8" key="1">
    <citation type="submission" date="2013-08" db="EMBL/GenBank/DDBJ databases">
        <title>Gene expansion shapes genome architecture in the human pathogen Lichtheimia corymbifera: an evolutionary genomics analysis in the ancient terrestrial Mucorales (Mucoromycotina).</title>
        <authorList>
            <person name="Schwartze V.U."/>
            <person name="Winter S."/>
            <person name="Shelest E."/>
            <person name="Marcet-Houben M."/>
            <person name="Horn F."/>
            <person name="Wehner S."/>
            <person name="Hoffmann K."/>
            <person name="Riege K."/>
            <person name="Sammeth M."/>
            <person name="Nowrousian M."/>
            <person name="Valiante V."/>
            <person name="Linde J."/>
            <person name="Jacobsen I.D."/>
            <person name="Marz M."/>
            <person name="Brakhage A.A."/>
            <person name="Gabaldon T."/>
            <person name="Bocker S."/>
            <person name="Voigt K."/>
        </authorList>
    </citation>
    <scope>NUCLEOTIDE SEQUENCE [LARGE SCALE GENOMIC DNA]</scope>
    <source>
        <strain evidence="8">FSU 9682</strain>
    </source>
</reference>
<evidence type="ECO:0000256" key="4">
    <source>
        <dbReference type="ARBA" id="ARBA00022833"/>
    </source>
</evidence>
<dbReference type="FunFam" id="3.30.160.60:FF:000100">
    <property type="entry name" value="Zinc finger 45-like"/>
    <property type="match status" value="1"/>
</dbReference>
<evidence type="ECO:0000256" key="6">
    <source>
        <dbReference type="SAM" id="MobiDB-lite"/>
    </source>
</evidence>
<dbReference type="OrthoDB" id="6077919at2759"/>
<dbReference type="PROSITE" id="PS50157">
    <property type="entry name" value="ZINC_FINGER_C2H2_2"/>
    <property type="match status" value="2"/>
</dbReference>
<keyword evidence="4" id="KW-0862">Zinc</keyword>
<dbReference type="VEuPathDB" id="FungiDB:LCOR_00758.1"/>
<organism evidence="8 9">
    <name type="scientific">Lichtheimia corymbifera JMRC:FSU:9682</name>
    <dbReference type="NCBI Taxonomy" id="1263082"/>
    <lineage>
        <taxon>Eukaryota</taxon>
        <taxon>Fungi</taxon>
        <taxon>Fungi incertae sedis</taxon>
        <taxon>Mucoromycota</taxon>
        <taxon>Mucoromycotina</taxon>
        <taxon>Mucoromycetes</taxon>
        <taxon>Mucorales</taxon>
        <taxon>Lichtheimiaceae</taxon>
        <taxon>Lichtheimia</taxon>
    </lineage>
</organism>
<evidence type="ECO:0000313" key="8">
    <source>
        <dbReference type="EMBL" id="CDH48997.1"/>
    </source>
</evidence>
<dbReference type="STRING" id="1263082.A0A068RH77"/>
<dbReference type="AlphaFoldDB" id="A0A068RH77"/>
<feature type="domain" description="C2H2-type" evidence="7">
    <location>
        <begin position="272"/>
        <end position="299"/>
    </location>
</feature>
<dbReference type="GO" id="GO:0000981">
    <property type="term" value="F:DNA-binding transcription factor activity, RNA polymerase II-specific"/>
    <property type="evidence" value="ECO:0007669"/>
    <property type="project" value="TreeGrafter"/>
</dbReference>
<evidence type="ECO:0000313" key="9">
    <source>
        <dbReference type="Proteomes" id="UP000027586"/>
    </source>
</evidence>